<evidence type="ECO:0000313" key="4">
    <source>
        <dbReference type="EMBL" id="GJC82699.1"/>
    </source>
</evidence>
<feature type="domain" description="Nudix hydrolase" evidence="3">
    <location>
        <begin position="123"/>
        <end position="207"/>
    </location>
</feature>
<dbReference type="EMBL" id="BPPX01000010">
    <property type="protein sequence ID" value="GJC82699.1"/>
    <property type="molecule type" value="Genomic_DNA"/>
</dbReference>
<proteinExistence type="predicted"/>
<dbReference type="GO" id="GO:0080042">
    <property type="term" value="F:ADP-glucose pyrophosphohydrolase activity"/>
    <property type="evidence" value="ECO:0007669"/>
    <property type="project" value="TreeGrafter"/>
</dbReference>
<protein>
    <submittedName>
        <fullName evidence="4">Nudix hydrolase 14, chloroplastic</fullName>
    </submittedName>
</protein>
<comment type="cofactor">
    <cofactor evidence="1">
        <name>Mg(2+)</name>
        <dbReference type="ChEBI" id="CHEBI:18420"/>
    </cofactor>
</comment>
<comment type="caution">
    <text evidence="4">The sequence shown here is derived from an EMBL/GenBank/DDBJ whole genome shotgun (WGS) entry which is preliminary data.</text>
</comment>
<dbReference type="FunFam" id="3.90.79.10:FF:000068">
    <property type="entry name" value="NUDIX family hydrolase, putative"/>
    <property type="match status" value="1"/>
</dbReference>
<reference evidence="4 5" key="1">
    <citation type="submission" date="2021-07" db="EMBL/GenBank/DDBJ databases">
        <title>Genome data of Colletotrichum spaethianum.</title>
        <authorList>
            <person name="Utami Y.D."/>
            <person name="Hiruma K."/>
        </authorList>
    </citation>
    <scope>NUCLEOTIDE SEQUENCE [LARGE SCALE GENOMIC DNA]</scope>
    <source>
        <strain evidence="4 5">MAFF 242679</strain>
    </source>
</reference>
<dbReference type="AlphaFoldDB" id="A0AA37GL47"/>
<organism evidence="4 5">
    <name type="scientific">Colletotrichum liriopes</name>
    <dbReference type="NCBI Taxonomy" id="708192"/>
    <lineage>
        <taxon>Eukaryota</taxon>
        <taxon>Fungi</taxon>
        <taxon>Dikarya</taxon>
        <taxon>Ascomycota</taxon>
        <taxon>Pezizomycotina</taxon>
        <taxon>Sordariomycetes</taxon>
        <taxon>Hypocreomycetidae</taxon>
        <taxon>Glomerellales</taxon>
        <taxon>Glomerellaceae</taxon>
        <taxon>Colletotrichum</taxon>
        <taxon>Colletotrichum spaethianum species complex</taxon>
    </lineage>
</organism>
<dbReference type="SUPFAM" id="SSF55811">
    <property type="entry name" value="Nudix"/>
    <property type="match status" value="1"/>
</dbReference>
<evidence type="ECO:0000313" key="5">
    <source>
        <dbReference type="Proteomes" id="UP001055172"/>
    </source>
</evidence>
<accession>A0AA37GL47</accession>
<dbReference type="GO" id="GO:0080041">
    <property type="term" value="F:ADP-ribose pyrophosphohydrolase activity"/>
    <property type="evidence" value="ECO:0007669"/>
    <property type="project" value="TreeGrafter"/>
</dbReference>
<evidence type="ECO:0000256" key="1">
    <source>
        <dbReference type="ARBA" id="ARBA00001946"/>
    </source>
</evidence>
<dbReference type="Gene3D" id="3.90.79.10">
    <property type="entry name" value="Nucleoside Triphosphate Pyrophosphohydrolase"/>
    <property type="match status" value="1"/>
</dbReference>
<evidence type="ECO:0000256" key="2">
    <source>
        <dbReference type="ARBA" id="ARBA00022801"/>
    </source>
</evidence>
<dbReference type="InterPro" id="IPR000086">
    <property type="entry name" value="NUDIX_hydrolase_dom"/>
</dbReference>
<dbReference type="PANTHER" id="PTHR11839">
    <property type="entry name" value="UDP/ADP-SUGAR PYROPHOSPHATASE"/>
    <property type="match status" value="1"/>
</dbReference>
<dbReference type="CDD" id="cd03424">
    <property type="entry name" value="NUDIX_ADPRase_Nudt5_UGPPase_Nudt14"/>
    <property type="match status" value="1"/>
</dbReference>
<keyword evidence="2 4" id="KW-0378">Hydrolase</keyword>
<evidence type="ECO:0000259" key="3">
    <source>
        <dbReference type="Pfam" id="PF00293"/>
    </source>
</evidence>
<dbReference type="Proteomes" id="UP001055172">
    <property type="component" value="Unassembled WGS sequence"/>
</dbReference>
<dbReference type="PANTHER" id="PTHR11839:SF18">
    <property type="entry name" value="NUDIX HYDROLASE DOMAIN-CONTAINING PROTEIN"/>
    <property type="match status" value="1"/>
</dbReference>
<keyword evidence="5" id="KW-1185">Reference proteome</keyword>
<dbReference type="InterPro" id="IPR015797">
    <property type="entry name" value="NUDIX_hydrolase-like_dom_sf"/>
</dbReference>
<sequence>MSTITLKDNGLQVKLPDGLSEDQLLAFKPFNGHQNWVKGLTKSLSLQAKNKDHPFHPDPYQLRAISVQAFDMFSSGRVGFLKATADVKNGAGEGLPASVFLRGPSVGMLVMLIPDDASSENNERYVVLTVQPRVPVGSLSFAELPAGMVDDSGSFAGAAAKEIKEELGLEIHESELACLSELAGTGRSVDNEIDEGLAEAMYPSAGGCDEFVTLYSHERKISRGQLEEWSGKLTGLRDHGEKITLKLVAMKDLWREGARDSKCLAALALWEGLRREGKLDALGYGPHASVDGVAFSLETNTFGPEFGQRHGKDLDELALFQLSLGILVLGEGGVNRDVDHAEVRVAETGV</sequence>
<dbReference type="GO" id="GO:0006753">
    <property type="term" value="P:nucleoside phosphate metabolic process"/>
    <property type="evidence" value="ECO:0007669"/>
    <property type="project" value="TreeGrafter"/>
</dbReference>
<gene>
    <name evidence="4" type="ORF">ColLi_05537</name>
</gene>
<dbReference type="Pfam" id="PF00293">
    <property type="entry name" value="NUDIX"/>
    <property type="match status" value="1"/>
</dbReference>
<dbReference type="GO" id="GO:0019693">
    <property type="term" value="P:ribose phosphate metabolic process"/>
    <property type="evidence" value="ECO:0007669"/>
    <property type="project" value="TreeGrafter"/>
</dbReference>
<name>A0AA37GL47_9PEZI</name>